<sequence>MSSSMPLLTTAFHSSHECSSNGSPITSRVKLLRSALGKDWSPVFAAPEIQKALQRAAVDSNSQGGSIFQLCLVTGSWNLSAATWMFDSTEGMDNCKRTRK</sequence>
<proteinExistence type="predicted"/>
<dbReference type="EMBL" id="JADBGQ010000007">
    <property type="protein sequence ID" value="KAG5388038.1"/>
    <property type="molecule type" value="Genomic_DNA"/>
</dbReference>
<evidence type="ECO:0000313" key="1">
    <source>
        <dbReference type="EMBL" id="KAG5388038.1"/>
    </source>
</evidence>
<comment type="caution">
    <text evidence="1">The sequence shown here is derived from an EMBL/GenBank/DDBJ whole genome shotgun (WGS) entry which is preliminary data.</text>
</comment>
<accession>A0ABQ7LN92</accession>
<keyword evidence="2" id="KW-1185">Reference proteome</keyword>
<name>A0ABQ7LN92_BRACM</name>
<dbReference type="Proteomes" id="UP000823674">
    <property type="component" value="Chromosome A08"/>
</dbReference>
<reference evidence="1 2" key="1">
    <citation type="submission" date="2021-03" db="EMBL/GenBank/DDBJ databases">
        <authorList>
            <person name="King G.J."/>
            <person name="Bancroft I."/>
            <person name="Baten A."/>
            <person name="Bloomfield J."/>
            <person name="Borpatragohain P."/>
            <person name="He Z."/>
            <person name="Irish N."/>
            <person name="Irwin J."/>
            <person name="Liu K."/>
            <person name="Mauleon R.P."/>
            <person name="Moore J."/>
            <person name="Morris R."/>
            <person name="Ostergaard L."/>
            <person name="Wang B."/>
            <person name="Wells R."/>
        </authorList>
    </citation>
    <scope>NUCLEOTIDE SEQUENCE [LARGE SCALE GENOMIC DNA]</scope>
    <source>
        <strain evidence="1">R-o-18</strain>
        <tissue evidence="1">Leaf</tissue>
    </source>
</reference>
<protein>
    <submittedName>
        <fullName evidence="1">Uncharacterized protein</fullName>
    </submittedName>
</protein>
<organism evidence="1 2">
    <name type="scientific">Brassica rapa subsp. trilocularis</name>
    <dbReference type="NCBI Taxonomy" id="1813537"/>
    <lineage>
        <taxon>Eukaryota</taxon>
        <taxon>Viridiplantae</taxon>
        <taxon>Streptophyta</taxon>
        <taxon>Embryophyta</taxon>
        <taxon>Tracheophyta</taxon>
        <taxon>Spermatophyta</taxon>
        <taxon>Magnoliopsida</taxon>
        <taxon>eudicotyledons</taxon>
        <taxon>Gunneridae</taxon>
        <taxon>Pentapetalae</taxon>
        <taxon>rosids</taxon>
        <taxon>malvids</taxon>
        <taxon>Brassicales</taxon>
        <taxon>Brassicaceae</taxon>
        <taxon>Brassiceae</taxon>
        <taxon>Brassica</taxon>
    </lineage>
</organism>
<evidence type="ECO:0000313" key="2">
    <source>
        <dbReference type="Proteomes" id="UP000823674"/>
    </source>
</evidence>
<gene>
    <name evidence="1" type="primary">A08g501030.1_BraROA</name>
    <name evidence="1" type="ORF">IGI04_029579</name>
</gene>